<dbReference type="SUPFAM" id="SSF53474">
    <property type="entry name" value="alpha/beta-Hydrolases"/>
    <property type="match status" value="1"/>
</dbReference>
<gene>
    <name evidence="2" type="ORF">GGE12_002276</name>
</gene>
<dbReference type="InterPro" id="IPR000073">
    <property type="entry name" value="AB_hydrolase_1"/>
</dbReference>
<evidence type="ECO:0000313" key="2">
    <source>
        <dbReference type="EMBL" id="MBB4274500.1"/>
    </source>
</evidence>
<dbReference type="PANTHER" id="PTHR37017">
    <property type="entry name" value="AB HYDROLASE-1 DOMAIN-CONTAINING PROTEIN-RELATED"/>
    <property type="match status" value="1"/>
</dbReference>
<accession>A0A7W6RMH6</accession>
<dbReference type="InterPro" id="IPR052897">
    <property type="entry name" value="Sec-Metab_Biosynth_Hydrolase"/>
</dbReference>
<dbReference type="Pfam" id="PF12697">
    <property type="entry name" value="Abhydrolase_6"/>
    <property type="match status" value="1"/>
</dbReference>
<comment type="caution">
    <text evidence="2">The sequence shown here is derived from an EMBL/GenBank/DDBJ whole genome shotgun (WGS) entry which is preliminary data.</text>
</comment>
<protein>
    <submittedName>
        <fullName evidence="2">Pimeloyl-ACP methyl ester carboxylesterase</fullName>
    </submittedName>
</protein>
<dbReference type="Proteomes" id="UP000533641">
    <property type="component" value="Unassembled WGS sequence"/>
</dbReference>
<reference evidence="2 3" key="1">
    <citation type="submission" date="2020-08" db="EMBL/GenBank/DDBJ databases">
        <title>Genomic Encyclopedia of Type Strains, Phase IV (KMG-V): Genome sequencing to study the core and pangenomes of soil and plant-associated prokaryotes.</title>
        <authorList>
            <person name="Whitman W."/>
        </authorList>
    </citation>
    <scope>NUCLEOTIDE SEQUENCE [LARGE SCALE GENOMIC DNA]</scope>
    <source>
        <strain evidence="2 3">SEMIA 402</strain>
    </source>
</reference>
<dbReference type="Gene3D" id="3.40.50.1820">
    <property type="entry name" value="alpha/beta hydrolase"/>
    <property type="match status" value="1"/>
</dbReference>
<organism evidence="2 3">
    <name type="scientific">Rhizobium mongolense</name>
    <dbReference type="NCBI Taxonomy" id="57676"/>
    <lineage>
        <taxon>Bacteria</taxon>
        <taxon>Pseudomonadati</taxon>
        <taxon>Pseudomonadota</taxon>
        <taxon>Alphaproteobacteria</taxon>
        <taxon>Hyphomicrobiales</taxon>
        <taxon>Rhizobiaceae</taxon>
        <taxon>Rhizobium/Agrobacterium group</taxon>
        <taxon>Rhizobium</taxon>
    </lineage>
</organism>
<sequence length="348" mass="38014">MHNLPDRRAPLYANIHNRKSSACKTVITELLRIQLLKYNRLKNTHYQNIIHRAYAWTFIKMRSWRSGKALAATLETRCTQAFKLFDAERSQLMMMTRRIFSAAIVAGAATSLVSTRIMAAPSGAVKARNVVLAHGLFADGSCWSEVIARLQAAGFNATAVQNPLTTLPEAVSSVERVLARQDGPTVLVGHSFAGMIVTETGMHPNVSALVYIAARAPDAGEDYAALAKTFPTPPASAGIVFDGDEGRLSEAAFLHDFAGDLPEARAKVLYAVQEPFHKALLTGKTSQAAWRSKPSWYAVSTEDRTINPDLERFMAKRMGAKTIELKASHLSLISHPDEITQLIIEAAG</sequence>
<dbReference type="InterPro" id="IPR029058">
    <property type="entry name" value="AB_hydrolase_fold"/>
</dbReference>
<dbReference type="AlphaFoldDB" id="A0A7W6RMH6"/>
<dbReference type="PANTHER" id="PTHR37017:SF11">
    <property type="entry name" value="ESTERASE_LIPASE_THIOESTERASE DOMAIN-CONTAINING PROTEIN"/>
    <property type="match status" value="1"/>
</dbReference>
<dbReference type="EMBL" id="JACIGM010000004">
    <property type="protein sequence ID" value="MBB4274500.1"/>
    <property type="molecule type" value="Genomic_DNA"/>
</dbReference>
<evidence type="ECO:0000313" key="3">
    <source>
        <dbReference type="Proteomes" id="UP000533641"/>
    </source>
</evidence>
<proteinExistence type="predicted"/>
<evidence type="ECO:0000259" key="1">
    <source>
        <dbReference type="Pfam" id="PF12697"/>
    </source>
</evidence>
<feature type="domain" description="AB hydrolase-1" evidence="1">
    <location>
        <begin position="130"/>
        <end position="339"/>
    </location>
</feature>
<name>A0A7W6RMH6_9HYPH</name>